<reference evidence="1" key="1">
    <citation type="submission" date="2020-06" db="EMBL/GenBank/DDBJ databases">
        <authorList>
            <person name="Li T."/>
            <person name="Hu X."/>
            <person name="Zhang T."/>
            <person name="Song X."/>
            <person name="Zhang H."/>
            <person name="Dai N."/>
            <person name="Sheng W."/>
            <person name="Hou X."/>
            <person name="Wei L."/>
        </authorList>
    </citation>
    <scope>NUCLEOTIDE SEQUENCE</scope>
    <source>
        <strain evidence="1">KEN8</strain>
        <tissue evidence="1">Leaf</tissue>
    </source>
</reference>
<dbReference type="EMBL" id="JACGWM010001416">
    <property type="protein sequence ID" value="KAL0293140.1"/>
    <property type="molecule type" value="Genomic_DNA"/>
</dbReference>
<gene>
    <name evidence="1" type="ORF">Scaly_3146700</name>
</gene>
<evidence type="ECO:0008006" key="2">
    <source>
        <dbReference type="Google" id="ProtNLM"/>
    </source>
</evidence>
<accession>A0AAW2JHV3</accession>
<protein>
    <recommendedName>
        <fullName evidence="2">Reverse transcriptase domain-containing protein</fullName>
    </recommendedName>
</protein>
<comment type="caution">
    <text evidence="1">The sequence shown here is derived from an EMBL/GenBank/DDBJ whole genome shotgun (WGS) entry which is preliminary data.</text>
</comment>
<evidence type="ECO:0000313" key="1">
    <source>
        <dbReference type="EMBL" id="KAL0293140.1"/>
    </source>
</evidence>
<name>A0AAW2JHV3_9LAMI</name>
<dbReference type="AlphaFoldDB" id="A0AAW2JHV3"/>
<reference evidence="1" key="2">
    <citation type="journal article" date="2024" name="Plant">
        <title>Genomic evolution and insights into agronomic trait innovations of Sesamum species.</title>
        <authorList>
            <person name="Miao H."/>
            <person name="Wang L."/>
            <person name="Qu L."/>
            <person name="Liu H."/>
            <person name="Sun Y."/>
            <person name="Le M."/>
            <person name="Wang Q."/>
            <person name="Wei S."/>
            <person name="Zheng Y."/>
            <person name="Lin W."/>
            <person name="Duan Y."/>
            <person name="Cao H."/>
            <person name="Xiong S."/>
            <person name="Wang X."/>
            <person name="Wei L."/>
            <person name="Li C."/>
            <person name="Ma Q."/>
            <person name="Ju M."/>
            <person name="Zhao R."/>
            <person name="Li G."/>
            <person name="Mu C."/>
            <person name="Tian Q."/>
            <person name="Mei H."/>
            <person name="Zhang T."/>
            <person name="Gao T."/>
            <person name="Zhang H."/>
        </authorList>
    </citation>
    <scope>NUCLEOTIDE SEQUENCE</scope>
    <source>
        <strain evidence="1">KEN8</strain>
    </source>
</reference>
<organism evidence="1">
    <name type="scientific">Sesamum calycinum</name>
    <dbReference type="NCBI Taxonomy" id="2727403"/>
    <lineage>
        <taxon>Eukaryota</taxon>
        <taxon>Viridiplantae</taxon>
        <taxon>Streptophyta</taxon>
        <taxon>Embryophyta</taxon>
        <taxon>Tracheophyta</taxon>
        <taxon>Spermatophyta</taxon>
        <taxon>Magnoliopsida</taxon>
        <taxon>eudicotyledons</taxon>
        <taxon>Gunneridae</taxon>
        <taxon>Pentapetalae</taxon>
        <taxon>asterids</taxon>
        <taxon>lamiids</taxon>
        <taxon>Lamiales</taxon>
        <taxon>Pedaliaceae</taxon>
        <taxon>Sesamum</taxon>
    </lineage>
</organism>
<proteinExistence type="predicted"/>
<sequence length="110" mass="12270">MAIKVDLEKAYDRVRCDFLHSVLVERGFSNKWVSPLMSCVTASSLSVLWKAAAFTLGRGLSKGFRLVLPTFLFYVWRNWPRISVLLWTPKSGSGLSLLDGGPRSSFVCNG</sequence>